<dbReference type="PaxDb" id="284590-Q6CV53"/>
<evidence type="ECO:0000256" key="3">
    <source>
        <dbReference type="ARBA" id="ARBA00022490"/>
    </source>
</evidence>
<accession>Q6CV53</accession>
<dbReference type="InterPro" id="IPR020471">
    <property type="entry name" value="AKR"/>
</dbReference>
<evidence type="ECO:0000313" key="10">
    <source>
        <dbReference type="EMBL" id="CAH02579.1"/>
    </source>
</evidence>
<dbReference type="InParanoid" id="Q6CV53"/>
<dbReference type="InterPro" id="IPR023210">
    <property type="entry name" value="NADP_OxRdtase_dom"/>
</dbReference>
<protein>
    <submittedName>
        <fullName evidence="10">KLLA0B14707p</fullName>
    </submittedName>
</protein>
<comment type="similarity">
    <text evidence="2">Belongs to the aldo/keto reductase family.</text>
</comment>
<dbReference type="Gene3D" id="3.20.20.100">
    <property type="entry name" value="NADP-dependent oxidoreductase domain"/>
    <property type="match status" value="1"/>
</dbReference>
<keyword evidence="5" id="KW-0560">Oxidoreductase</keyword>
<dbReference type="GO" id="GO:0034599">
    <property type="term" value="P:cellular response to oxidative stress"/>
    <property type="evidence" value="ECO:0007669"/>
    <property type="project" value="UniProtKB-ARBA"/>
</dbReference>
<keyword evidence="11" id="KW-1185">Reference proteome</keyword>
<dbReference type="PIRSF" id="PIRSF000097">
    <property type="entry name" value="AKR"/>
    <property type="match status" value="1"/>
</dbReference>
<dbReference type="GeneID" id="2897299"/>
<dbReference type="SUPFAM" id="SSF51430">
    <property type="entry name" value="NAD(P)-linked oxidoreductase"/>
    <property type="match status" value="1"/>
</dbReference>
<evidence type="ECO:0000256" key="5">
    <source>
        <dbReference type="ARBA" id="ARBA00023002"/>
    </source>
</evidence>
<dbReference type="AlphaFoldDB" id="Q6CV53"/>
<dbReference type="Pfam" id="PF00248">
    <property type="entry name" value="Aldo_ket_red"/>
    <property type="match status" value="1"/>
</dbReference>
<evidence type="ECO:0000256" key="1">
    <source>
        <dbReference type="ARBA" id="ARBA00004496"/>
    </source>
</evidence>
<dbReference type="PRINTS" id="PR00069">
    <property type="entry name" value="ALDKETRDTASE"/>
</dbReference>
<dbReference type="EMBL" id="CR382122">
    <property type="protein sequence ID" value="CAH02579.1"/>
    <property type="molecule type" value="Genomic_DNA"/>
</dbReference>
<dbReference type="PROSITE" id="PS00063">
    <property type="entry name" value="ALDOKETO_REDUCTASE_3"/>
    <property type="match status" value="1"/>
</dbReference>
<dbReference type="PROSITE" id="PS00062">
    <property type="entry name" value="ALDOKETO_REDUCTASE_2"/>
    <property type="match status" value="1"/>
</dbReference>
<keyword evidence="3" id="KW-0963">Cytoplasm</keyword>
<sequence>MSTSNESPSLKLNTGASIPVVGLGTWKSPEEDAYNAVVSALQNGYRHIDTAAIYGNEEAVGKGIRDSGVPREEIFVTTKLWGTQQRDPEAALDLSLQRLGLDYVDLYLIHWPVPLNASSITDGNYLTFPRTADGKIDIDIEEWNFIKTWEKMQHLPKSGKTKAIGVSNFSIKNIEALLAANPDFIVPAANQIEIHPQLPQTELIDYCKSKGILIEAYSPLGSSSSTILTDPTIEGIASKYNAEPANILISWGASRGYVVLPKSVNPQRIKTNLKLLDLSTEDLEKINKLTESVGAKRYVAPDFSPFAIFE</sequence>
<keyword evidence="4" id="KW-0521">NADP</keyword>
<dbReference type="HOGENOM" id="CLU_023205_0_0_1"/>
<dbReference type="GO" id="GO:0042843">
    <property type="term" value="P:D-xylose catabolic process"/>
    <property type="evidence" value="ECO:0007669"/>
    <property type="project" value="UniProtKB-ARBA"/>
</dbReference>
<dbReference type="PANTHER" id="PTHR43827">
    <property type="entry name" value="2,5-DIKETO-D-GLUCONIC ACID REDUCTASE"/>
    <property type="match status" value="1"/>
</dbReference>
<organism evidence="10 11">
    <name type="scientific">Kluyveromyces lactis (strain ATCC 8585 / CBS 2359 / DSM 70799 / NBRC 1267 / NRRL Y-1140 / WM37)</name>
    <name type="common">Yeast</name>
    <name type="synonym">Candida sphaerica</name>
    <dbReference type="NCBI Taxonomy" id="284590"/>
    <lineage>
        <taxon>Eukaryota</taxon>
        <taxon>Fungi</taxon>
        <taxon>Dikarya</taxon>
        <taxon>Ascomycota</taxon>
        <taxon>Saccharomycotina</taxon>
        <taxon>Saccharomycetes</taxon>
        <taxon>Saccharomycetales</taxon>
        <taxon>Saccharomycetaceae</taxon>
        <taxon>Kluyveromyces</taxon>
    </lineage>
</organism>
<dbReference type="GO" id="GO:0005737">
    <property type="term" value="C:cytoplasm"/>
    <property type="evidence" value="ECO:0007669"/>
    <property type="project" value="UniProtKB-SubCell"/>
</dbReference>
<feature type="domain" description="NADP-dependent oxidoreductase" evidence="9">
    <location>
        <begin position="22"/>
        <end position="290"/>
    </location>
</feature>
<evidence type="ECO:0000256" key="7">
    <source>
        <dbReference type="PIRSR" id="PIRSR000097-2"/>
    </source>
</evidence>
<proteinExistence type="inferred from homology"/>
<dbReference type="PROSITE" id="PS00798">
    <property type="entry name" value="ALDOKETO_REDUCTASE_1"/>
    <property type="match status" value="1"/>
</dbReference>
<reference evidence="10 11" key="1">
    <citation type="journal article" date="2004" name="Nature">
        <title>Genome evolution in yeasts.</title>
        <authorList>
            <consortium name="Genolevures"/>
            <person name="Dujon B."/>
            <person name="Sherman D."/>
            <person name="Fischer G."/>
            <person name="Durrens P."/>
            <person name="Casaregola S."/>
            <person name="Lafontaine I."/>
            <person name="de Montigny J."/>
            <person name="Marck C."/>
            <person name="Neuveglise C."/>
            <person name="Talla E."/>
            <person name="Goffard N."/>
            <person name="Frangeul L."/>
            <person name="Aigle M."/>
            <person name="Anthouard V."/>
            <person name="Babour A."/>
            <person name="Barbe V."/>
            <person name="Barnay S."/>
            <person name="Blanchin S."/>
            <person name="Beckerich J.M."/>
            <person name="Beyne E."/>
            <person name="Bleykasten C."/>
            <person name="Boisrame A."/>
            <person name="Boyer J."/>
            <person name="Cattolico L."/>
            <person name="Confanioleri F."/>
            <person name="de Daruvar A."/>
            <person name="Despons L."/>
            <person name="Fabre E."/>
            <person name="Fairhead C."/>
            <person name="Ferry-Dumazet H."/>
            <person name="Groppi A."/>
            <person name="Hantraye F."/>
            <person name="Hennequin C."/>
            <person name="Jauniaux N."/>
            <person name="Joyet P."/>
            <person name="Kachouri R."/>
            <person name="Kerrest A."/>
            <person name="Koszul R."/>
            <person name="Lemaire M."/>
            <person name="Lesur I."/>
            <person name="Ma L."/>
            <person name="Muller H."/>
            <person name="Nicaud J.M."/>
            <person name="Nikolski M."/>
            <person name="Oztas S."/>
            <person name="Ozier-Kalogeropoulos O."/>
            <person name="Pellenz S."/>
            <person name="Potier S."/>
            <person name="Richard G.F."/>
            <person name="Straub M.L."/>
            <person name="Suleau A."/>
            <person name="Swennene D."/>
            <person name="Tekaia F."/>
            <person name="Wesolowski-Louvel M."/>
            <person name="Westhof E."/>
            <person name="Wirth B."/>
            <person name="Zeniou-Meyer M."/>
            <person name="Zivanovic I."/>
            <person name="Bolotin-Fukuhara M."/>
            <person name="Thierry A."/>
            <person name="Bouchier C."/>
            <person name="Caudron B."/>
            <person name="Scarpelli C."/>
            <person name="Gaillardin C."/>
            <person name="Weissenbach J."/>
            <person name="Wincker P."/>
            <person name="Souciet J.L."/>
        </authorList>
    </citation>
    <scope>NUCLEOTIDE SEQUENCE [LARGE SCALE GENOMIC DNA]</scope>
    <source>
        <strain evidence="11">ATCC 8585 / CBS 2359 / DSM 70799 / NBRC 1267 / NRRL Y-1140 / WM37</strain>
    </source>
</reference>
<dbReference type="FunFam" id="3.20.20.100:FF:000018">
    <property type="entry name" value="Glycerol dehydrogenase Gcy1"/>
    <property type="match status" value="1"/>
</dbReference>
<feature type="site" description="Lowers pKa of active site Tyr" evidence="8">
    <location>
        <position position="79"/>
    </location>
</feature>
<comment type="subcellular location">
    <subcellularLocation>
        <location evidence="1">Cytoplasm</location>
    </subcellularLocation>
</comment>
<dbReference type="PANTHER" id="PTHR43827:SF3">
    <property type="entry name" value="NADP-DEPENDENT OXIDOREDUCTASE DOMAIN-CONTAINING PROTEIN"/>
    <property type="match status" value="1"/>
</dbReference>
<gene>
    <name evidence="10" type="ORF">KLLA0_B14707g</name>
</gene>
<dbReference type="OMA" id="KLWGTEQ"/>
<evidence type="ECO:0000313" key="11">
    <source>
        <dbReference type="Proteomes" id="UP000000598"/>
    </source>
</evidence>
<evidence type="ECO:0000256" key="4">
    <source>
        <dbReference type="ARBA" id="ARBA00022857"/>
    </source>
</evidence>
<dbReference type="eggNOG" id="KOG1577">
    <property type="taxonomic scope" value="Eukaryota"/>
</dbReference>
<evidence type="ECO:0000259" key="9">
    <source>
        <dbReference type="Pfam" id="PF00248"/>
    </source>
</evidence>
<dbReference type="GO" id="GO:0042180">
    <property type="term" value="P:ketone metabolic process"/>
    <property type="evidence" value="ECO:0007669"/>
    <property type="project" value="UniProtKB-ARBA"/>
</dbReference>
<evidence type="ECO:0000256" key="8">
    <source>
        <dbReference type="PIRSR" id="PIRSR000097-3"/>
    </source>
</evidence>
<dbReference type="InterPro" id="IPR036812">
    <property type="entry name" value="NAD(P)_OxRdtase_dom_sf"/>
</dbReference>
<evidence type="ECO:0000256" key="2">
    <source>
        <dbReference type="ARBA" id="ARBA00007905"/>
    </source>
</evidence>
<dbReference type="FunCoup" id="Q6CV53">
    <property type="interactions" value="509"/>
</dbReference>
<dbReference type="GO" id="GO:0019568">
    <property type="term" value="P:arabinose catabolic process"/>
    <property type="evidence" value="ECO:0007669"/>
    <property type="project" value="UniProtKB-ARBA"/>
</dbReference>
<dbReference type="RefSeq" id="XP_452186.1">
    <property type="nucleotide sequence ID" value="XM_452186.1"/>
</dbReference>
<feature type="active site" description="Proton donor" evidence="6">
    <location>
        <position position="54"/>
    </location>
</feature>
<feature type="binding site" evidence="7">
    <location>
        <position position="110"/>
    </location>
    <ligand>
        <name>substrate</name>
    </ligand>
</feature>
<dbReference type="Proteomes" id="UP000000598">
    <property type="component" value="Chromosome B"/>
</dbReference>
<dbReference type="STRING" id="284590.Q6CV53"/>
<dbReference type="KEGG" id="kla:KLLA0_B14707g"/>
<evidence type="ECO:0000256" key="6">
    <source>
        <dbReference type="PIRSR" id="PIRSR000097-1"/>
    </source>
</evidence>
<dbReference type="GO" id="GO:0006066">
    <property type="term" value="P:alcohol metabolic process"/>
    <property type="evidence" value="ECO:0007669"/>
    <property type="project" value="UniProtKB-ARBA"/>
</dbReference>
<dbReference type="InterPro" id="IPR018170">
    <property type="entry name" value="Aldo/ket_reductase_CS"/>
</dbReference>
<dbReference type="GO" id="GO:0004032">
    <property type="term" value="F:aldose reductase (NADPH) activity"/>
    <property type="evidence" value="ECO:0007669"/>
    <property type="project" value="UniProtKB-ARBA"/>
</dbReference>
<name>Q6CV53_KLULA</name>